<reference evidence="2 3" key="1">
    <citation type="submission" date="2019-03" db="EMBL/GenBank/DDBJ databases">
        <title>Genomic features of bacteria from cold environments.</title>
        <authorList>
            <person name="Shen L."/>
        </authorList>
    </citation>
    <scope>NUCLEOTIDE SEQUENCE [LARGE SCALE GENOMIC DNA]</scope>
    <source>
        <strain evidence="3">T3246-1</strain>
    </source>
</reference>
<organism evidence="2 3">
    <name type="scientific">Occultella glacieicola</name>
    <dbReference type="NCBI Taxonomy" id="2518684"/>
    <lineage>
        <taxon>Bacteria</taxon>
        <taxon>Bacillati</taxon>
        <taxon>Actinomycetota</taxon>
        <taxon>Actinomycetes</taxon>
        <taxon>Micrococcales</taxon>
        <taxon>Ruaniaceae</taxon>
        <taxon>Occultella</taxon>
    </lineage>
</organism>
<dbReference type="Pfam" id="PF13524">
    <property type="entry name" value="Glyco_trans_1_2"/>
    <property type="match status" value="1"/>
</dbReference>
<dbReference type="Gene3D" id="3.40.50.2000">
    <property type="entry name" value="Glycogen Phosphorylase B"/>
    <property type="match status" value="1"/>
</dbReference>
<keyword evidence="3" id="KW-1185">Reference proteome</keyword>
<evidence type="ECO:0000313" key="3">
    <source>
        <dbReference type="Proteomes" id="UP000504882"/>
    </source>
</evidence>
<evidence type="ECO:0000259" key="1">
    <source>
        <dbReference type="Pfam" id="PF13524"/>
    </source>
</evidence>
<dbReference type="InterPro" id="IPR055259">
    <property type="entry name" value="YkvP/CgeB_Glyco_trans-like"/>
</dbReference>
<dbReference type="EMBL" id="SMNA01000003">
    <property type="protein sequence ID" value="TDE96138.1"/>
    <property type="molecule type" value="Genomic_DNA"/>
</dbReference>
<gene>
    <name evidence="2" type="ORF">EXU48_07860</name>
</gene>
<evidence type="ECO:0000313" key="2">
    <source>
        <dbReference type="EMBL" id="TDE96138.1"/>
    </source>
</evidence>
<dbReference type="RefSeq" id="WP_133107068.1">
    <property type="nucleotide sequence ID" value="NZ_SMNA01000003.1"/>
</dbReference>
<accession>A0ABY2E6C0</accession>
<dbReference type="Proteomes" id="UP000504882">
    <property type="component" value="Unassembled WGS sequence"/>
</dbReference>
<feature type="domain" description="Spore protein YkvP/CgeB glycosyl transferase-like" evidence="1">
    <location>
        <begin position="196"/>
        <end position="333"/>
    </location>
</feature>
<comment type="caution">
    <text evidence="2">The sequence shown here is derived from an EMBL/GenBank/DDBJ whole genome shotgun (WGS) entry which is preliminary data.</text>
</comment>
<protein>
    <submittedName>
        <fullName evidence="2">Glycosyltransferase</fullName>
    </submittedName>
</protein>
<proteinExistence type="predicted"/>
<dbReference type="SUPFAM" id="SSF53756">
    <property type="entry name" value="UDP-Glycosyltransferase/glycogen phosphorylase"/>
    <property type="match status" value="1"/>
</dbReference>
<sequence length="371" mass="40355">MHQVDLSIITSAHDVADARLHRQVAALRRAGLSVEVLGLGRAEDGPSGADIRVFARRHGVRRASFAMSLPWRAHGRVLMTLDPDSSFAGWLNSRLTRRSLISDVHEDYRALLADRAWARGIRRLPASIWARLGLFAAARSDATVVADAHLLPDLDRRVVLRNVPDLTMVPEPSTPSLPRRALYIGDIRASRGLFAMVEAVRSAPAWRLDLIGPMAEADRGRFEACLAEDPALAARVQWRDRLPPADAWAAATGASVGLSLLDDTPAFRAAMPSKIYEYLATGLPVLTTGLPRPAELLRSSGAGVVVTGSAEAGQVLAGWTDRPQELARLRDRALIWRAEELVAADPTADFVRVVTDLTDNQPKADHPGDNE</sequence>
<name>A0ABY2E6C0_9MICO</name>